<dbReference type="AlphaFoldDB" id="A0A3E0D440"/>
<dbReference type="Pfam" id="PF00004">
    <property type="entry name" value="AAA"/>
    <property type="match status" value="1"/>
</dbReference>
<dbReference type="PANTHER" id="PTHR23070">
    <property type="entry name" value="BCS1 AAA-TYPE ATPASE"/>
    <property type="match status" value="1"/>
</dbReference>
<dbReference type="GO" id="GO:0016887">
    <property type="term" value="F:ATP hydrolysis activity"/>
    <property type="evidence" value="ECO:0007669"/>
    <property type="project" value="InterPro"/>
</dbReference>
<dbReference type="Gene3D" id="3.40.50.300">
    <property type="entry name" value="P-loop containing nucleotide triphosphate hydrolases"/>
    <property type="match status" value="1"/>
</dbReference>
<sequence length="381" mass="43312">MENNIVNFNQHATTTLGMEKTSSKISLGQVFADRGGYINELNLFLAHFNSIPNLISEKNIDCKRANKWFSETYKSEIKHHYFIKRHFNGSKQAELDDIFYILFDDLIVDFDTNCSSARFLFSKTETSKIEKVISEIRKFKERSVRNKPLISLLVNTPHGIATKSLDITKPKLNIEDNYNDDFKNIHQTIYKRLSKQNDKGLVLLHGKPGTGKTSYIRYLISSIKKDVIFLPPNMATAITNPDLISVLIDNPNSIFVIEDAENIVVDREKDGSSPVSALLNISDGLLADCLNVQIICSFNTDISKIDSALMRKGRLIAKYEFKELEIEKAQQLSNKLGFDTSINKPMALTSIYNQDEKDFQQSRKTNPIGFQAINNNRLAEN</sequence>
<dbReference type="Proteomes" id="UP000256405">
    <property type="component" value="Unassembled WGS sequence"/>
</dbReference>
<dbReference type="SUPFAM" id="SSF52540">
    <property type="entry name" value="P-loop containing nucleoside triphosphate hydrolases"/>
    <property type="match status" value="1"/>
</dbReference>
<dbReference type="GO" id="GO:0005524">
    <property type="term" value="F:ATP binding"/>
    <property type="evidence" value="ECO:0007669"/>
    <property type="project" value="InterPro"/>
</dbReference>
<accession>A0A3E0D440</accession>
<dbReference type="InterPro" id="IPR050747">
    <property type="entry name" value="Mitochondrial_chaperone_BCS1"/>
</dbReference>
<organism evidence="2 3">
    <name type="scientific">Algoriphagus antarcticus</name>
    <dbReference type="NCBI Taxonomy" id="238540"/>
    <lineage>
        <taxon>Bacteria</taxon>
        <taxon>Pseudomonadati</taxon>
        <taxon>Bacteroidota</taxon>
        <taxon>Cytophagia</taxon>
        <taxon>Cytophagales</taxon>
        <taxon>Cyclobacteriaceae</taxon>
        <taxon>Algoriphagus</taxon>
    </lineage>
</organism>
<comment type="caution">
    <text evidence="2">The sequence shown here is derived from an EMBL/GenBank/DDBJ whole genome shotgun (WGS) entry which is preliminary data.</text>
</comment>
<evidence type="ECO:0000313" key="2">
    <source>
        <dbReference type="EMBL" id="REG77469.1"/>
    </source>
</evidence>
<keyword evidence="3" id="KW-1185">Reference proteome</keyword>
<reference evidence="2 3" key="1">
    <citation type="submission" date="2018-08" db="EMBL/GenBank/DDBJ databases">
        <title>Genomic Encyclopedia of Archaeal and Bacterial Type Strains, Phase II (KMG-II): from individual species to whole genera.</title>
        <authorList>
            <person name="Goeker M."/>
        </authorList>
    </citation>
    <scope>NUCLEOTIDE SEQUENCE [LARGE SCALE GENOMIC DNA]</scope>
    <source>
        <strain evidence="2 3">DSM 15986</strain>
    </source>
</reference>
<proteinExistence type="predicted"/>
<evidence type="ECO:0000259" key="1">
    <source>
        <dbReference type="Pfam" id="PF00004"/>
    </source>
</evidence>
<gene>
    <name evidence="2" type="ORF">C8N25_14615</name>
</gene>
<dbReference type="InterPro" id="IPR003959">
    <property type="entry name" value="ATPase_AAA_core"/>
</dbReference>
<name>A0A3E0D440_9BACT</name>
<dbReference type="InterPro" id="IPR027417">
    <property type="entry name" value="P-loop_NTPase"/>
</dbReference>
<protein>
    <submittedName>
        <fullName evidence="2">ATPase family protein associated with various cellular activities (AAA)</fullName>
    </submittedName>
</protein>
<dbReference type="EMBL" id="QUNF01000046">
    <property type="protein sequence ID" value="REG77469.1"/>
    <property type="molecule type" value="Genomic_DNA"/>
</dbReference>
<feature type="domain" description="ATPase AAA-type core" evidence="1">
    <location>
        <begin position="202"/>
        <end position="321"/>
    </location>
</feature>
<evidence type="ECO:0000313" key="3">
    <source>
        <dbReference type="Proteomes" id="UP000256405"/>
    </source>
</evidence>